<feature type="region of interest" description="Disordered" evidence="9">
    <location>
        <begin position="66"/>
        <end position="122"/>
    </location>
</feature>
<evidence type="ECO:0000313" key="13">
    <source>
        <dbReference type="Proteomes" id="UP000015525"/>
    </source>
</evidence>
<dbReference type="GO" id="GO:0030244">
    <property type="term" value="P:cellulose biosynthetic process"/>
    <property type="evidence" value="ECO:0007669"/>
    <property type="project" value="UniProtKB-KW"/>
</dbReference>
<protein>
    <recommendedName>
        <fullName evidence="11">Cellulose synthase operon C C-terminal domain-containing protein</fullName>
    </recommendedName>
</protein>
<evidence type="ECO:0000256" key="4">
    <source>
        <dbReference type="ARBA" id="ARBA00022729"/>
    </source>
</evidence>
<dbReference type="PATRIC" id="fig|1329909.3.peg.260"/>
<organism evidence="12 13">
    <name type="scientific">Sphingobium quisquiliarum P25</name>
    <dbReference type="NCBI Taxonomy" id="1329909"/>
    <lineage>
        <taxon>Bacteria</taxon>
        <taxon>Pseudomonadati</taxon>
        <taxon>Pseudomonadota</taxon>
        <taxon>Alphaproteobacteria</taxon>
        <taxon>Sphingomonadales</taxon>
        <taxon>Sphingomonadaceae</taxon>
        <taxon>Sphingobium</taxon>
    </lineage>
</organism>
<feature type="compositionally biased region" description="Polar residues" evidence="9">
    <location>
        <begin position="98"/>
        <end position="111"/>
    </location>
</feature>
<proteinExistence type="inferred from homology"/>
<evidence type="ECO:0000256" key="9">
    <source>
        <dbReference type="SAM" id="MobiDB-lite"/>
    </source>
</evidence>
<gene>
    <name evidence="12" type="ORF">L288_01420</name>
</gene>
<keyword evidence="13" id="KW-1185">Reference proteome</keyword>
<name>T0IRQ5_9SPHN</name>
<dbReference type="GO" id="GO:0009279">
    <property type="term" value="C:cell outer membrane"/>
    <property type="evidence" value="ECO:0007669"/>
    <property type="project" value="UniProtKB-SubCell"/>
</dbReference>
<dbReference type="PANTHER" id="PTHR12558">
    <property type="entry name" value="CELL DIVISION CYCLE 16,23,27"/>
    <property type="match status" value="1"/>
</dbReference>
<evidence type="ECO:0000256" key="8">
    <source>
        <dbReference type="PROSITE-ProRule" id="PRU00339"/>
    </source>
</evidence>
<evidence type="ECO:0000256" key="2">
    <source>
        <dbReference type="ARBA" id="ARBA00005186"/>
    </source>
</evidence>
<dbReference type="SUPFAM" id="SSF81901">
    <property type="entry name" value="HCP-like"/>
    <property type="match status" value="1"/>
</dbReference>
<dbReference type="Pfam" id="PF05420">
    <property type="entry name" value="BCSC_C"/>
    <property type="match status" value="1"/>
</dbReference>
<dbReference type="Pfam" id="PF13176">
    <property type="entry name" value="TPR_7"/>
    <property type="match status" value="1"/>
</dbReference>
<evidence type="ECO:0000256" key="5">
    <source>
        <dbReference type="ARBA" id="ARBA00022737"/>
    </source>
</evidence>
<dbReference type="PANTHER" id="PTHR12558:SF13">
    <property type="entry name" value="CELL DIVISION CYCLE PROTEIN 27 HOMOLOG"/>
    <property type="match status" value="1"/>
</dbReference>
<sequence>MSSTMKMRKILIAALVASVAMPVTGWAETPGVAALIQQGRYWQSKGRQDLANQAYRRALALDPSNAEARRGLNGGGASSKAARPAAKPAPAPSASAGTQRSAQPSTRTQAPSRPARPDTGGEARAAGFRALDRNNLGEASNLFERALSRNRNDADALGGLGVVRLRQNRFADARDLLEQASRMGTASKWAEALAAARFYAGLGEAQSALAAGRIAEAQGKAEALVRSGYAERQPAIELLANIYERQGRYADAADMFRQASGSGSEDAQSEMRLKSRAARGRALAAAARGDEVTAEQEFQSGLLLDQNDPWIRYEYARFMIDRGRVSDADALVRSLSTSSNPDALYAAALINGSLNRPAAAAALIDRIPDAQRTDQMRNFALGLKADQAIQRARDIAASGRQAEARAVLQQLSATSALPAAQQAAIADALYDAGDVDGAASLAQQAMAGEISDVEGYEPVVRVLAKTGRDDLAAAALQRASQMAEGSAEGQRTLARIKGGMAAAQADRLRLAQQYAPAFDLLQSAWNAAPGNREVLSALARLYQSGGMPARAAQSYQLILAQSPKDRDALLGLIETAGAAGDTSLAKQAIDRAAQQWPEDHEVYLAAARMEQARGNEGAALRYLKRARELYARRTGGSDTPLTASNPFAATSMGANPFRSQGSMPAPAPVNPFALSGGSRLPDASNPLPPIQTGFPSAGGSGSAFDGVQSGGMPIGDPVLARLESDIRSLSGESGPRADVETGYRQRSGEEGLSELREISGSATISTGVAGGRISAKAEAVVLDAGAPASSGSARFGGNGISEAAAIVGQVAPRNIGADTQHASGVALSAAYKSPLVHLEAGVTPLGFGKSKATWYAAATPRFSSTASGKIWIERQPVKDSILSYAGADNPAGDAQLEQAVNAIAADADARDPVTGQRLRDTPGLFGSYGLGERWGQVMKTGGGMSFSYDRNGSGFYGDASFHRYRGLNVRRNYGIQLNLGGYMRFYEGDASSLTGGINVNYQDFDNNQNFFTFGHGGYFSPQSFLSVSFPVRYTYEGSRWEVRGNFAPGYQSYDQEEANLYPTSDAAQGVLNSLKQLNSDVRSTYDSISKTGFALSADGSIYYRVSPTTRVGGQMGINTFGNYDEFRSLIGIRQSLGAAP</sequence>
<dbReference type="InterPro" id="IPR019734">
    <property type="entry name" value="TPR_rpt"/>
</dbReference>
<keyword evidence="6 8" id="KW-0802">TPR repeat</keyword>
<dbReference type="EMBL" id="ATHO01000009">
    <property type="protein sequence ID" value="EQB14530.1"/>
    <property type="molecule type" value="Genomic_DNA"/>
</dbReference>
<reference evidence="12 13" key="1">
    <citation type="journal article" date="2013" name="Genome Announc.">
        <title>Draft Genome Sequence of Sphingobium quisquiliarum Strain P25T, a Novel Hexachlorocyclohexane (HCH)-Degrading Bacterium Isolated from an HCH Dumpsite.</title>
        <authorList>
            <person name="Kumar Singh A."/>
            <person name="Sangwan N."/>
            <person name="Sharma A."/>
            <person name="Gupta V."/>
            <person name="Khurana J.P."/>
            <person name="Lal R."/>
        </authorList>
    </citation>
    <scope>NUCLEOTIDE SEQUENCE [LARGE SCALE GENOMIC DNA]</scope>
    <source>
        <strain evidence="12 13">P25</strain>
    </source>
</reference>
<feature type="region of interest" description="Disordered" evidence="9">
    <location>
        <begin position="696"/>
        <end position="753"/>
    </location>
</feature>
<feature type="compositionally biased region" description="Low complexity" evidence="9">
    <location>
        <begin position="78"/>
        <end position="97"/>
    </location>
</feature>
<dbReference type="InterPro" id="IPR003921">
    <property type="entry name" value="Cell_synth_C"/>
</dbReference>
<comment type="caution">
    <text evidence="12">The sequence shown here is derived from an EMBL/GenBank/DDBJ whole genome shotgun (WGS) entry which is preliminary data.</text>
</comment>
<dbReference type="PROSITE" id="PS50005">
    <property type="entry name" value="TPR"/>
    <property type="match status" value="1"/>
</dbReference>
<dbReference type="UniPathway" id="UPA00694"/>
<dbReference type="Gene3D" id="1.25.40.10">
    <property type="entry name" value="Tetratricopeptide repeat domain"/>
    <property type="match status" value="3"/>
</dbReference>
<dbReference type="InterPro" id="IPR011990">
    <property type="entry name" value="TPR-like_helical_dom_sf"/>
</dbReference>
<keyword evidence="7" id="KW-0135">Cellulose biosynthesis</keyword>
<evidence type="ECO:0000256" key="3">
    <source>
        <dbReference type="ARBA" id="ARBA00005886"/>
    </source>
</evidence>
<feature type="signal peptide" evidence="10">
    <location>
        <begin position="1"/>
        <end position="27"/>
    </location>
</feature>
<evidence type="ECO:0000256" key="7">
    <source>
        <dbReference type="ARBA" id="ARBA00022916"/>
    </source>
</evidence>
<feature type="chain" id="PRO_5004577499" description="Cellulose synthase operon C C-terminal domain-containing protein" evidence="10">
    <location>
        <begin position="28"/>
        <end position="1140"/>
    </location>
</feature>
<dbReference type="InterPro" id="IPR008410">
    <property type="entry name" value="BCSC_C"/>
</dbReference>
<dbReference type="GO" id="GO:0006011">
    <property type="term" value="P:UDP-alpha-D-glucose metabolic process"/>
    <property type="evidence" value="ECO:0007669"/>
    <property type="project" value="InterPro"/>
</dbReference>
<dbReference type="Pfam" id="PF13432">
    <property type="entry name" value="TPR_16"/>
    <property type="match status" value="2"/>
</dbReference>
<dbReference type="SMART" id="SM00028">
    <property type="entry name" value="TPR"/>
    <property type="match status" value="7"/>
</dbReference>
<evidence type="ECO:0000256" key="1">
    <source>
        <dbReference type="ARBA" id="ARBA00004339"/>
    </source>
</evidence>
<comment type="subcellular location">
    <subcellularLocation>
        <location evidence="1">Cell outer membrane</location>
        <topology evidence="1">Peripheral membrane protein</topology>
    </subcellularLocation>
</comment>
<dbReference type="SUPFAM" id="SSF48452">
    <property type="entry name" value="TPR-like"/>
    <property type="match status" value="1"/>
</dbReference>
<evidence type="ECO:0000256" key="10">
    <source>
        <dbReference type="SAM" id="SignalP"/>
    </source>
</evidence>
<keyword evidence="5" id="KW-0677">Repeat</keyword>
<keyword evidence="4 10" id="KW-0732">Signal</keyword>
<comment type="pathway">
    <text evidence="2">Glycan metabolism; bacterial cellulose biosynthesis.</text>
</comment>
<feature type="domain" description="Cellulose synthase operon C C-terminal" evidence="11">
    <location>
        <begin position="753"/>
        <end position="1135"/>
    </location>
</feature>
<comment type="similarity">
    <text evidence="3">Belongs to the AcsC/BcsC family.</text>
</comment>
<feature type="repeat" description="TPR" evidence="8">
    <location>
        <begin position="32"/>
        <end position="65"/>
    </location>
</feature>
<evidence type="ECO:0000259" key="11">
    <source>
        <dbReference type="Pfam" id="PF05420"/>
    </source>
</evidence>
<evidence type="ECO:0000256" key="6">
    <source>
        <dbReference type="ARBA" id="ARBA00022803"/>
    </source>
</evidence>
<accession>T0IRQ5</accession>
<dbReference type="Proteomes" id="UP000015525">
    <property type="component" value="Unassembled WGS sequence"/>
</dbReference>
<dbReference type="PRINTS" id="PR01441">
    <property type="entry name" value="CELLSNTHASEC"/>
</dbReference>
<evidence type="ECO:0000313" key="12">
    <source>
        <dbReference type="EMBL" id="EQB14530.1"/>
    </source>
</evidence>
<feature type="compositionally biased region" description="Basic and acidic residues" evidence="9">
    <location>
        <begin position="735"/>
        <end position="753"/>
    </location>
</feature>
<dbReference type="AlphaFoldDB" id="T0IRQ5"/>